<gene>
    <name evidence="1" type="ORF">PCOR1329_LOCUS34356</name>
</gene>
<dbReference type="PANTHER" id="PTHR35716">
    <property type="entry name" value="OS05G0574700 PROTEIN-RELATED"/>
    <property type="match status" value="1"/>
</dbReference>
<organism evidence="1 2">
    <name type="scientific">Prorocentrum cordatum</name>
    <dbReference type="NCBI Taxonomy" id="2364126"/>
    <lineage>
        <taxon>Eukaryota</taxon>
        <taxon>Sar</taxon>
        <taxon>Alveolata</taxon>
        <taxon>Dinophyceae</taxon>
        <taxon>Prorocentrales</taxon>
        <taxon>Prorocentraceae</taxon>
        <taxon>Prorocentrum</taxon>
    </lineage>
</organism>
<reference evidence="1" key="1">
    <citation type="submission" date="2023-10" db="EMBL/GenBank/DDBJ databases">
        <authorList>
            <person name="Chen Y."/>
            <person name="Shah S."/>
            <person name="Dougan E. K."/>
            <person name="Thang M."/>
            <person name="Chan C."/>
        </authorList>
    </citation>
    <scope>NUCLEOTIDE SEQUENCE [LARGE SCALE GENOMIC DNA]</scope>
</reference>
<dbReference type="InterPro" id="IPR032347">
    <property type="entry name" value="DUF4864"/>
</dbReference>
<dbReference type="Pfam" id="PF16156">
    <property type="entry name" value="DUF4864"/>
    <property type="match status" value="1"/>
</dbReference>
<accession>A0ABN9T0F2</accession>
<dbReference type="EMBL" id="CAUYUJ010014221">
    <property type="protein sequence ID" value="CAK0838402.1"/>
    <property type="molecule type" value="Genomic_DNA"/>
</dbReference>
<keyword evidence="2" id="KW-1185">Reference proteome</keyword>
<protein>
    <recommendedName>
        <fullName evidence="3">Subtilisin</fullName>
    </recommendedName>
</protein>
<dbReference type="PANTHER" id="PTHR35716:SF6">
    <property type="entry name" value="DUF4864 DOMAIN-CONTAINING PROTEIN"/>
    <property type="match status" value="1"/>
</dbReference>
<proteinExistence type="predicted"/>
<evidence type="ECO:0008006" key="3">
    <source>
        <dbReference type="Google" id="ProtNLM"/>
    </source>
</evidence>
<name>A0ABN9T0F2_9DINO</name>
<sequence>QCSPASGPRPSGAWSRLPAALSCHLRAAARLACTCALLVAGGGRARRRTARSRREARGLRRGGLRGGLRLRASGGGGGSRDDWCEATPGPGLSATEVVELQLRALQDNDPLTNDGLAKTFEFASAGNQAQTGPLLRFAAMIRNGYPVLLNSASFSILSALPIGNVTYAVRVEVVGNGDTGGSVRRFMWTLSNVGSGWRTDSVILDEDNQ</sequence>
<dbReference type="Proteomes" id="UP001189429">
    <property type="component" value="Unassembled WGS sequence"/>
</dbReference>
<feature type="non-terminal residue" evidence="1">
    <location>
        <position position="1"/>
    </location>
</feature>
<evidence type="ECO:0000313" key="2">
    <source>
        <dbReference type="Proteomes" id="UP001189429"/>
    </source>
</evidence>
<comment type="caution">
    <text evidence="1">The sequence shown here is derived from an EMBL/GenBank/DDBJ whole genome shotgun (WGS) entry which is preliminary data.</text>
</comment>
<evidence type="ECO:0000313" key="1">
    <source>
        <dbReference type="EMBL" id="CAK0838402.1"/>
    </source>
</evidence>